<dbReference type="Gene3D" id="1.10.555.10">
    <property type="entry name" value="Rho GTPase activation protein"/>
    <property type="match status" value="1"/>
</dbReference>
<dbReference type="GeneID" id="24095262"/>
<dbReference type="AlphaFoldDB" id="J4I911"/>
<dbReference type="GO" id="GO:0005737">
    <property type="term" value="C:cytoplasm"/>
    <property type="evidence" value="ECO:0007669"/>
    <property type="project" value="TreeGrafter"/>
</dbReference>
<feature type="domain" description="Rho-GAP" evidence="3">
    <location>
        <begin position="393"/>
        <end position="588"/>
    </location>
</feature>
<feature type="compositionally biased region" description="Pro residues" evidence="2">
    <location>
        <begin position="638"/>
        <end position="647"/>
    </location>
</feature>
<evidence type="ECO:0000256" key="2">
    <source>
        <dbReference type="SAM" id="MobiDB-lite"/>
    </source>
</evidence>
<evidence type="ECO:0000256" key="1">
    <source>
        <dbReference type="ARBA" id="ARBA00022468"/>
    </source>
</evidence>
<dbReference type="STRING" id="599839.J4I911"/>
<dbReference type="Gene3D" id="1.20.1270.60">
    <property type="entry name" value="Arfaptin homology (AH) domain/BAR domain"/>
    <property type="match status" value="1"/>
</dbReference>
<feature type="compositionally biased region" description="Low complexity" evidence="2">
    <location>
        <begin position="741"/>
        <end position="755"/>
    </location>
</feature>
<dbReference type="EMBL" id="HE796979">
    <property type="protein sequence ID" value="CCM00351.1"/>
    <property type="molecule type" value="Genomic_DNA"/>
</dbReference>
<dbReference type="SMART" id="SM00324">
    <property type="entry name" value="RhoGAP"/>
    <property type="match status" value="1"/>
</dbReference>
<dbReference type="PROSITE" id="PS50238">
    <property type="entry name" value="RHOGAP"/>
    <property type="match status" value="1"/>
</dbReference>
<feature type="compositionally biased region" description="Basic and acidic residues" evidence="2">
    <location>
        <begin position="777"/>
        <end position="787"/>
    </location>
</feature>
<dbReference type="SUPFAM" id="SSF48350">
    <property type="entry name" value="GTPase activation domain, GAP"/>
    <property type="match status" value="1"/>
</dbReference>
<protein>
    <recommendedName>
        <fullName evidence="3">Rho-GAP domain-containing protein</fullName>
    </recommendedName>
</protein>
<dbReference type="InParanoid" id="J4I911"/>
<dbReference type="HOGENOM" id="CLU_008682_1_1_1"/>
<dbReference type="GO" id="GO:0007165">
    <property type="term" value="P:signal transduction"/>
    <property type="evidence" value="ECO:0007669"/>
    <property type="project" value="InterPro"/>
</dbReference>
<evidence type="ECO:0000313" key="4">
    <source>
        <dbReference type="EMBL" id="CCM00351.1"/>
    </source>
</evidence>
<gene>
    <name evidence="4" type="ORF">FIBRA_02381</name>
</gene>
<evidence type="ECO:0000259" key="3">
    <source>
        <dbReference type="PROSITE" id="PS50238"/>
    </source>
</evidence>
<organism evidence="4 5">
    <name type="scientific">Fibroporia radiculosa</name>
    <dbReference type="NCBI Taxonomy" id="599839"/>
    <lineage>
        <taxon>Eukaryota</taxon>
        <taxon>Fungi</taxon>
        <taxon>Dikarya</taxon>
        <taxon>Basidiomycota</taxon>
        <taxon>Agaricomycotina</taxon>
        <taxon>Agaricomycetes</taxon>
        <taxon>Polyporales</taxon>
        <taxon>Fibroporiaceae</taxon>
        <taxon>Fibroporia</taxon>
    </lineage>
</organism>
<dbReference type="Pfam" id="PF00620">
    <property type="entry name" value="RhoGAP"/>
    <property type="match status" value="1"/>
</dbReference>
<dbReference type="InterPro" id="IPR000198">
    <property type="entry name" value="RhoGAP_dom"/>
</dbReference>
<dbReference type="OrthoDB" id="79452at2759"/>
<sequence length="845" mass="93868">MSSQDSLPSSRPSLSDPPSQDAIALFDLHLKFLTDSYLSFFQERRRIEETYVESLLRLHRKVKTVDLILDDPSRGGDLNTTRAAWAEIRDNIAREADTRVAFLGTLTTDVVSPLMALKETQDRIRKRVKEDLKEAVNTHTDYSENVLPRLKRNYLKKCQDAEDYRTAAAAVASQQATGSFDPTTGSSAIKPNPNISARPIVTAPQPLRPLDRRPSVGAPSSHARSPSTSTALQDAFHQGKKGLNQLITLLDKGGNMKDLSGRSDNALRSVRAKREAEESDKEYRKGVHWLETLRLRRVKILESGYNSLESFVREAAEIVKASLVRYTDNMVATSTTQIQIAEHGRRIVEKISSEKDSALIGTNIPRMLLAAVPKPVYYYNYNVGECKDLIFGVSLVDYATARNLTEGEVPKIVRVCIKEIERRGLEAEGIYRVSGRHASVQELQHKVERNETSFMFNYAIDDVYAVASLLKLYLRELPEPLFKFPLQERIQHTEELDEHKANDFQLLRSKIRRLPPVHQATLKMIVEHLMRVASNSEKNKMDAKNLAIVFGAVIFGEDEMPKGGDLLSVQSWRDTLAEDLIMHAQTLFSSSGSPPLPSAQLVGESTLMVPHGPSHTKVPKIGPPPSPKRSPPLSRSPSLPPRPPPPFSGSRSPEDFTPQLPPHPPSSIHPSLRTGPMSALPSRQSLPVQPRTIESQMPPPLTAPLRARSRSREGRYAPRTTPRQREMSPDQTVQSKETRLTPRTTPQLPPRALLPDDFTGTEMKIFTEAGSPNERPNGQERTPDGRGDVPPLASSTLIVNSVKSSSRESILTSDLDTLPKSPVAVQSVVPGVEAATSTEYPHSPF</sequence>
<dbReference type="PANTHER" id="PTHR23176">
    <property type="entry name" value="RHO/RAC/CDC GTPASE-ACTIVATING PROTEIN"/>
    <property type="match status" value="1"/>
</dbReference>
<dbReference type="GO" id="GO:0005096">
    <property type="term" value="F:GTPase activator activity"/>
    <property type="evidence" value="ECO:0007669"/>
    <property type="project" value="UniProtKB-KW"/>
</dbReference>
<name>J4I911_9APHY</name>
<dbReference type="CDD" id="cd00159">
    <property type="entry name" value="RhoGAP"/>
    <property type="match status" value="1"/>
</dbReference>
<dbReference type="RefSeq" id="XP_012179634.1">
    <property type="nucleotide sequence ID" value="XM_012324244.1"/>
</dbReference>
<dbReference type="InterPro" id="IPR008936">
    <property type="entry name" value="Rho_GTPase_activation_prot"/>
</dbReference>
<feature type="region of interest" description="Disordered" evidence="2">
    <location>
        <begin position="607"/>
        <end position="793"/>
    </location>
</feature>
<reference evidence="4 5" key="1">
    <citation type="journal article" date="2012" name="Appl. Environ. Microbiol.">
        <title>Short-read sequencing for genomic analysis of the brown rot fungus Fibroporia radiculosa.</title>
        <authorList>
            <person name="Tang J.D."/>
            <person name="Perkins A.D."/>
            <person name="Sonstegard T.S."/>
            <person name="Schroeder S.G."/>
            <person name="Burgess S.C."/>
            <person name="Diehl S.V."/>
        </authorList>
    </citation>
    <scope>NUCLEOTIDE SEQUENCE [LARGE SCALE GENOMIC DNA]</scope>
    <source>
        <strain evidence="4 5">TFFH 294</strain>
    </source>
</reference>
<feature type="compositionally biased region" description="Polar residues" evidence="2">
    <location>
        <begin position="681"/>
        <end position="695"/>
    </location>
</feature>
<feature type="compositionally biased region" description="Polar residues" evidence="2">
    <location>
        <begin position="222"/>
        <end position="232"/>
    </location>
</feature>
<feature type="region of interest" description="Disordered" evidence="2">
    <location>
        <begin position="174"/>
        <end position="232"/>
    </location>
</feature>
<dbReference type="InterPro" id="IPR027267">
    <property type="entry name" value="AH/BAR_dom_sf"/>
</dbReference>
<evidence type="ECO:0000313" key="5">
    <source>
        <dbReference type="Proteomes" id="UP000006352"/>
    </source>
</evidence>
<dbReference type="InterPro" id="IPR050729">
    <property type="entry name" value="Rho-GAP"/>
</dbReference>
<dbReference type="PANTHER" id="PTHR23176:SF134">
    <property type="entry name" value="RHO-TYPE GTPASE-ACTIVATING PROTEIN"/>
    <property type="match status" value="1"/>
</dbReference>
<dbReference type="Proteomes" id="UP000006352">
    <property type="component" value="Unassembled WGS sequence"/>
</dbReference>
<feature type="compositionally biased region" description="Polar residues" evidence="2">
    <location>
        <begin position="177"/>
        <end position="195"/>
    </location>
</feature>
<feature type="compositionally biased region" description="Pro residues" evidence="2">
    <location>
        <begin position="621"/>
        <end position="630"/>
    </location>
</feature>
<dbReference type="SUPFAM" id="SSF103657">
    <property type="entry name" value="BAR/IMD domain-like"/>
    <property type="match status" value="1"/>
</dbReference>
<proteinExistence type="predicted"/>
<keyword evidence="1" id="KW-0343">GTPase activation</keyword>
<keyword evidence="5" id="KW-1185">Reference proteome</keyword>
<accession>J4I911</accession>